<reference evidence="1" key="1">
    <citation type="submission" date="2019-03" db="EMBL/GenBank/DDBJ databases">
        <title>Single cell metagenomics reveals metabolic interactions within the superorganism composed of flagellate Streblomastix strix and complex community of Bacteroidetes bacteria on its surface.</title>
        <authorList>
            <person name="Treitli S.C."/>
            <person name="Kolisko M."/>
            <person name="Husnik F."/>
            <person name="Keeling P."/>
            <person name="Hampl V."/>
        </authorList>
    </citation>
    <scope>NUCLEOTIDE SEQUENCE</scope>
    <source>
        <strain evidence="1">STM</strain>
    </source>
</reference>
<protein>
    <submittedName>
        <fullName evidence="1">Uncharacterized protein</fullName>
    </submittedName>
</protein>
<proteinExistence type="predicted"/>
<dbReference type="AlphaFoldDB" id="A0A5J4SAZ0"/>
<evidence type="ECO:0000313" key="1">
    <source>
        <dbReference type="EMBL" id="KAA6342615.1"/>
    </source>
</evidence>
<sequence length="38" mass="4414">MNNFSANYRKIVETLRTIESKKNLLHQIRKPKLSDIGG</sequence>
<organism evidence="1">
    <name type="scientific">termite gut metagenome</name>
    <dbReference type="NCBI Taxonomy" id="433724"/>
    <lineage>
        <taxon>unclassified sequences</taxon>
        <taxon>metagenomes</taxon>
        <taxon>organismal metagenomes</taxon>
    </lineage>
</organism>
<dbReference type="EMBL" id="SNRY01000315">
    <property type="protein sequence ID" value="KAA6342615.1"/>
    <property type="molecule type" value="Genomic_DNA"/>
</dbReference>
<comment type="caution">
    <text evidence="1">The sequence shown here is derived from an EMBL/GenBank/DDBJ whole genome shotgun (WGS) entry which is preliminary data.</text>
</comment>
<gene>
    <name evidence="1" type="ORF">EZS27_009648</name>
</gene>
<accession>A0A5J4SAZ0</accession>
<name>A0A5J4SAZ0_9ZZZZ</name>